<dbReference type="SUPFAM" id="SSF53850">
    <property type="entry name" value="Periplasmic binding protein-like II"/>
    <property type="match status" value="1"/>
</dbReference>
<name>A0ABR7R1I8_9PROT</name>
<dbReference type="InterPro" id="IPR006311">
    <property type="entry name" value="TAT_signal"/>
</dbReference>
<sequence length="327" mass="33846">MKNITTKRRSLLAAAAALAATSGTARAQGWPDRPIRLVVPFAAGGGGDTLGRLSAQAAQAHLSQPLVVENRVGAGGNIGAEAVARAVPDGYTLLYGTNGTHAINEALYPKLPFRPDADFIPVAALSRIALVVVVRKDLPVETVPELIRLLKAQPGKLTYASAGNGTTGHIASEMFRGAAGVELVHIPYRGNAAAMTDLAAGRVDMAIDLIPAAAPLLQGGAVRALAVTSRERLPTHPDLPTVASVLPGFEVAAWDGIFAPAGTPAPVVAAVNAAFRKGMREEGTVDRLRQRGAEVVPLESPGDFAGFVAAEREKWSAAVRASGARMD</sequence>
<evidence type="ECO:0000256" key="1">
    <source>
        <dbReference type="ARBA" id="ARBA00006987"/>
    </source>
</evidence>
<dbReference type="EMBL" id="JACTUZ010000002">
    <property type="protein sequence ID" value="MBC9175596.1"/>
    <property type="molecule type" value="Genomic_DNA"/>
</dbReference>
<dbReference type="Gene3D" id="3.40.190.150">
    <property type="entry name" value="Bordetella uptake gene, domain 1"/>
    <property type="match status" value="1"/>
</dbReference>
<dbReference type="Proteomes" id="UP000603940">
    <property type="component" value="Unassembled WGS sequence"/>
</dbReference>
<feature type="signal peptide" evidence="2">
    <location>
        <begin position="1"/>
        <end position="27"/>
    </location>
</feature>
<dbReference type="CDD" id="cd13578">
    <property type="entry name" value="PBP2_Bug27"/>
    <property type="match status" value="1"/>
</dbReference>
<dbReference type="PANTHER" id="PTHR42928">
    <property type="entry name" value="TRICARBOXYLATE-BINDING PROTEIN"/>
    <property type="match status" value="1"/>
</dbReference>
<feature type="chain" id="PRO_5046108050" evidence="2">
    <location>
        <begin position="28"/>
        <end position="327"/>
    </location>
</feature>
<keyword evidence="4" id="KW-1185">Reference proteome</keyword>
<reference evidence="3 4" key="1">
    <citation type="journal article" date="2009" name="Int. J. Syst. Evol. Microbiol.">
        <title>Transfer of Teichococcus ludipueritiae and Muricoccus roseus to the genus Roseomonas, as Roseomonas ludipueritiae comb. nov. and Roseomonas rosea comb. nov., respectively, and emended description of the genus Roseomonas.</title>
        <authorList>
            <person name="Sanchez-Porro C."/>
            <person name="Gallego V."/>
            <person name="Busse H.J."/>
            <person name="Kampfer P."/>
            <person name="Ventosa A."/>
        </authorList>
    </citation>
    <scope>NUCLEOTIDE SEQUENCE [LARGE SCALE GENOMIC DNA]</scope>
    <source>
        <strain evidence="3 4">DSM 14915</strain>
    </source>
</reference>
<keyword evidence="2" id="KW-0732">Signal</keyword>
<evidence type="ECO:0000313" key="4">
    <source>
        <dbReference type="Proteomes" id="UP000603940"/>
    </source>
</evidence>
<dbReference type="PROSITE" id="PS51318">
    <property type="entry name" value="TAT"/>
    <property type="match status" value="1"/>
</dbReference>
<dbReference type="InterPro" id="IPR042100">
    <property type="entry name" value="Bug_dom1"/>
</dbReference>
<evidence type="ECO:0000313" key="3">
    <source>
        <dbReference type="EMBL" id="MBC9175596.1"/>
    </source>
</evidence>
<evidence type="ECO:0000256" key="2">
    <source>
        <dbReference type="SAM" id="SignalP"/>
    </source>
</evidence>
<proteinExistence type="inferred from homology"/>
<protein>
    <submittedName>
        <fullName evidence="3">Tripartite tricarboxylate transporter substrate binding protein</fullName>
    </submittedName>
</protein>
<dbReference type="InterPro" id="IPR005064">
    <property type="entry name" value="BUG"/>
</dbReference>
<dbReference type="PANTHER" id="PTHR42928:SF5">
    <property type="entry name" value="BLR1237 PROTEIN"/>
    <property type="match status" value="1"/>
</dbReference>
<accession>A0ABR7R1I8</accession>
<organism evidence="3 4">
    <name type="scientific">Pseudoroseomonas ludipueritiae</name>
    <dbReference type="NCBI Taxonomy" id="198093"/>
    <lineage>
        <taxon>Bacteria</taxon>
        <taxon>Pseudomonadati</taxon>
        <taxon>Pseudomonadota</taxon>
        <taxon>Alphaproteobacteria</taxon>
        <taxon>Acetobacterales</taxon>
        <taxon>Acetobacteraceae</taxon>
        <taxon>Pseudoroseomonas</taxon>
    </lineage>
</organism>
<gene>
    <name evidence="3" type="ORF">IBL25_01380</name>
</gene>
<dbReference type="Pfam" id="PF03401">
    <property type="entry name" value="TctC"/>
    <property type="match status" value="1"/>
</dbReference>
<dbReference type="RefSeq" id="WP_187776762.1">
    <property type="nucleotide sequence ID" value="NZ_JACTUZ010000002.1"/>
</dbReference>
<dbReference type="PIRSF" id="PIRSF017082">
    <property type="entry name" value="YflP"/>
    <property type="match status" value="1"/>
</dbReference>
<comment type="caution">
    <text evidence="3">The sequence shown here is derived from an EMBL/GenBank/DDBJ whole genome shotgun (WGS) entry which is preliminary data.</text>
</comment>
<dbReference type="Gene3D" id="3.40.190.10">
    <property type="entry name" value="Periplasmic binding protein-like II"/>
    <property type="match status" value="1"/>
</dbReference>
<comment type="similarity">
    <text evidence="1">Belongs to the UPF0065 (bug) family.</text>
</comment>